<name>A0ACC2N5M2_9HYME</name>
<keyword evidence="2" id="KW-1185">Reference proteome</keyword>
<dbReference type="EMBL" id="CM056744">
    <property type="protein sequence ID" value="KAJ8666490.1"/>
    <property type="molecule type" value="Genomic_DNA"/>
</dbReference>
<reference evidence="1" key="1">
    <citation type="submission" date="2023-04" db="EMBL/GenBank/DDBJ databases">
        <title>A chromosome-level genome assembly of the parasitoid wasp Eretmocerus hayati.</title>
        <authorList>
            <person name="Zhong Y."/>
            <person name="Liu S."/>
            <person name="Liu Y."/>
        </authorList>
    </citation>
    <scope>NUCLEOTIDE SEQUENCE</scope>
    <source>
        <strain evidence="1">ZJU_SS_LIU_2023</strain>
    </source>
</reference>
<gene>
    <name evidence="1" type="ORF">QAD02_008152</name>
</gene>
<protein>
    <submittedName>
        <fullName evidence="1">Uncharacterized protein</fullName>
    </submittedName>
</protein>
<dbReference type="Proteomes" id="UP001239111">
    <property type="component" value="Chromosome 4"/>
</dbReference>
<proteinExistence type="predicted"/>
<evidence type="ECO:0000313" key="2">
    <source>
        <dbReference type="Proteomes" id="UP001239111"/>
    </source>
</evidence>
<accession>A0ACC2N5M2</accession>
<sequence length="219" mass="25658">MNELSEEGLKCRINGENMYIHVHALCSCVDSMARRPMQGCRVCTGSRGCNWCLHSGEAVPSLKNPRKKTIYYKLQETVPPRRTDADTVKHMEQALVTGKAVFGLKYVLSLVNLKYFKIVNGWVPDILHCGSLGVCRQFARHWFDEKKKPYSLSKNERDQIDEYLESFEVPEQAARLSRSFKSRKFWHGREWDNWALAYSQPILMTFPRFRKYAEHWYVL</sequence>
<organism evidence="1 2">
    <name type="scientific">Eretmocerus hayati</name>
    <dbReference type="NCBI Taxonomy" id="131215"/>
    <lineage>
        <taxon>Eukaryota</taxon>
        <taxon>Metazoa</taxon>
        <taxon>Ecdysozoa</taxon>
        <taxon>Arthropoda</taxon>
        <taxon>Hexapoda</taxon>
        <taxon>Insecta</taxon>
        <taxon>Pterygota</taxon>
        <taxon>Neoptera</taxon>
        <taxon>Endopterygota</taxon>
        <taxon>Hymenoptera</taxon>
        <taxon>Apocrita</taxon>
        <taxon>Proctotrupomorpha</taxon>
        <taxon>Chalcidoidea</taxon>
        <taxon>Aphelinidae</taxon>
        <taxon>Aphelininae</taxon>
        <taxon>Eretmocerus</taxon>
    </lineage>
</organism>
<evidence type="ECO:0000313" key="1">
    <source>
        <dbReference type="EMBL" id="KAJ8666490.1"/>
    </source>
</evidence>
<comment type="caution">
    <text evidence="1">The sequence shown here is derived from an EMBL/GenBank/DDBJ whole genome shotgun (WGS) entry which is preliminary data.</text>
</comment>